<feature type="domain" description="C2H2-type" evidence="1">
    <location>
        <begin position="113"/>
        <end position="137"/>
    </location>
</feature>
<proteinExistence type="predicted"/>
<evidence type="ECO:0000313" key="2">
    <source>
        <dbReference type="EMBL" id="CAF0834224.1"/>
    </source>
</evidence>
<evidence type="ECO:0000313" key="4">
    <source>
        <dbReference type="Proteomes" id="UP000682733"/>
    </source>
</evidence>
<comment type="caution">
    <text evidence="3">The sequence shown here is derived from an EMBL/GenBank/DDBJ whole genome shotgun (WGS) entry which is preliminary data.</text>
</comment>
<dbReference type="Proteomes" id="UP000677228">
    <property type="component" value="Unassembled WGS sequence"/>
</dbReference>
<name>A0A8S2HB58_9BILA</name>
<dbReference type="PANTHER" id="PTHR33845:SF1">
    <property type="entry name" value="C2H2-TYPE DOMAIN-CONTAINING PROTEIN"/>
    <property type="match status" value="1"/>
</dbReference>
<accession>A0A8S2HB58</accession>
<evidence type="ECO:0000313" key="3">
    <source>
        <dbReference type="EMBL" id="CAF3618917.1"/>
    </source>
</evidence>
<gene>
    <name evidence="2" type="ORF">OVA965_LOCUS6303</name>
    <name evidence="3" type="ORF">TMI583_LOCUS6299</name>
</gene>
<protein>
    <recommendedName>
        <fullName evidence="1">C2H2-type domain-containing protein</fullName>
    </recommendedName>
</protein>
<dbReference type="InterPro" id="IPR013087">
    <property type="entry name" value="Znf_C2H2_type"/>
</dbReference>
<evidence type="ECO:0000259" key="1">
    <source>
        <dbReference type="PROSITE" id="PS00028"/>
    </source>
</evidence>
<dbReference type="EMBL" id="CAJNOK010001877">
    <property type="protein sequence ID" value="CAF0834224.1"/>
    <property type="molecule type" value="Genomic_DNA"/>
</dbReference>
<reference evidence="3" key="1">
    <citation type="submission" date="2021-02" db="EMBL/GenBank/DDBJ databases">
        <authorList>
            <person name="Nowell W R."/>
        </authorList>
    </citation>
    <scope>NUCLEOTIDE SEQUENCE</scope>
</reference>
<dbReference type="EMBL" id="CAJOBA010001877">
    <property type="protein sequence ID" value="CAF3618917.1"/>
    <property type="molecule type" value="Genomic_DNA"/>
</dbReference>
<organism evidence="3 4">
    <name type="scientific">Didymodactylos carnosus</name>
    <dbReference type="NCBI Taxonomy" id="1234261"/>
    <lineage>
        <taxon>Eukaryota</taxon>
        <taxon>Metazoa</taxon>
        <taxon>Spiralia</taxon>
        <taxon>Gnathifera</taxon>
        <taxon>Rotifera</taxon>
        <taxon>Eurotatoria</taxon>
        <taxon>Bdelloidea</taxon>
        <taxon>Philodinida</taxon>
        <taxon>Philodinidae</taxon>
        <taxon>Didymodactylos</taxon>
    </lineage>
</organism>
<sequence length="320" mass="36581">MPTEASEEFTHTKPDWASWPTVLLSSFPKLISSTISHSNGIRVHRSWKVGDGKLIVYSKLQQPKSVSTIVCSDTPKGKTIPFTKSEPKSKQYHLSKPHTGTHEAAHVSRLFECYEEGCVKTFLRQGNLVNHLVAGKHQRLPERLSLRDTGMQIYASKLERIGQRELVSVVLRNTTDAVHLDSQSLKLPEGWALPKARKVVRLTPKQIEYLTNKFNDGIKNNTRWKPEAAEIECLKDKGRVLTDKYLCIKLFQMLLFIDPEIFKVDQYSLKELEKISKQLYLKKPRFCESQSFCECLDETHGADDSDLSYYDDGSDGIDFF</sequence>
<dbReference type="PANTHER" id="PTHR33845">
    <property type="entry name" value="C2H2-TYPE DOMAIN-CONTAINING PROTEIN"/>
    <property type="match status" value="1"/>
</dbReference>
<dbReference type="Proteomes" id="UP000682733">
    <property type="component" value="Unassembled WGS sequence"/>
</dbReference>
<dbReference type="AlphaFoldDB" id="A0A8S2HB58"/>
<dbReference type="PROSITE" id="PS00028">
    <property type="entry name" value="ZINC_FINGER_C2H2_1"/>
    <property type="match status" value="1"/>
</dbReference>